<dbReference type="OrthoDB" id="272777at2"/>
<feature type="transmembrane region" description="Helical" evidence="5">
    <location>
        <begin position="267"/>
        <end position="291"/>
    </location>
</feature>
<proteinExistence type="predicted"/>
<evidence type="ECO:0000256" key="2">
    <source>
        <dbReference type="ARBA" id="ARBA00022692"/>
    </source>
</evidence>
<feature type="transmembrane region" description="Helical" evidence="5">
    <location>
        <begin position="362"/>
        <end position="385"/>
    </location>
</feature>
<reference evidence="7 8" key="2">
    <citation type="journal article" date="2013" name="Genome Announc.">
        <title>Draft Genome Sequence of Methylobacterium mesophilicum Strain SR1.6/6, Isolated from Citrus sinensis.</title>
        <authorList>
            <person name="Marinho Almeida D."/>
            <person name="Dini-Andreote F."/>
            <person name="Camargo Neves A.A."/>
            <person name="Juca Ramos R.T."/>
            <person name="Andreote F.D."/>
            <person name="Carneiro A.R."/>
            <person name="Oliveira de Souza Lima A."/>
            <person name="Caracciolo Gomes de Sa P.H."/>
            <person name="Ribeiro Barbosa M.S."/>
            <person name="Araujo W.L."/>
            <person name="Silva A."/>
        </authorList>
    </citation>
    <scope>NUCLEOTIDE SEQUENCE [LARGE SCALE GENOMIC DNA]</scope>
    <source>
        <strain evidence="7 8">SR1.6/6</strain>
    </source>
</reference>
<evidence type="ECO:0000256" key="3">
    <source>
        <dbReference type="ARBA" id="ARBA00022989"/>
    </source>
</evidence>
<feature type="transmembrane region" description="Helical" evidence="5">
    <location>
        <begin position="328"/>
        <end position="350"/>
    </location>
</feature>
<evidence type="ECO:0000256" key="4">
    <source>
        <dbReference type="ARBA" id="ARBA00023136"/>
    </source>
</evidence>
<dbReference type="GO" id="GO:0016020">
    <property type="term" value="C:membrane"/>
    <property type="evidence" value="ECO:0007669"/>
    <property type="project" value="UniProtKB-SubCell"/>
</dbReference>
<organism evidence="7 8">
    <name type="scientific">Methylobacterium mesophilicum SR1.6/6</name>
    <dbReference type="NCBI Taxonomy" id="908290"/>
    <lineage>
        <taxon>Bacteria</taxon>
        <taxon>Pseudomonadati</taxon>
        <taxon>Pseudomonadota</taxon>
        <taxon>Alphaproteobacteria</taxon>
        <taxon>Hyphomicrobiales</taxon>
        <taxon>Methylobacteriaceae</taxon>
        <taxon>Methylobacterium</taxon>
    </lineage>
</organism>
<sequence length="431" mass="45981">MFAKRYRFLIAFLLFIAGIINYMDRAALGVAAPFVKQDLNLSPSELGVIFSTFFFGYAIFAFVGGQLADRYGPRSVYSWAAASWSILCMLTGAVTGFAQMFIVRALFGFAEGPMNSTTNRTITTWFPREETARTIGFTFSGQTVGSAIAAPVVGLLAIQYGWRVAFVAIGAAGLLWVVAWRLLMTDRPQDNPRVDPEEIALVERSRAVTHLAPSDHARSLKEYLFLPSTLSLGLGMFAVNYTLYIFLSWLPSYLTDALHMPVKEMALVASIPWACGFVGYVGGGVIADFVYTRMGDKLAARKITTIVPLAIAGVALIAVNAATSTAMAVSLIALAVLMLTSSVQSCWATIHELVPEARVGGVSGFIHLLSNISGIIGPTATGLAVQYLGGYASAFVIAALIAAAGVVAMAIFVRRPPNPVEAGPLAAVKPV</sequence>
<protein>
    <submittedName>
        <fullName evidence="7">MFS transporter</fullName>
    </submittedName>
</protein>
<dbReference type="PANTHER" id="PTHR11662:SF399">
    <property type="entry name" value="FI19708P1-RELATED"/>
    <property type="match status" value="1"/>
</dbReference>
<dbReference type="InterPro" id="IPR011701">
    <property type="entry name" value="MFS"/>
</dbReference>
<gene>
    <name evidence="7" type="ORF">MMSR116_12360</name>
</gene>
<keyword evidence="4 5" id="KW-0472">Membrane</keyword>
<feature type="transmembrane region" description="Helical" evidence="5">
    <location>
        <begin position="47"/>
        <end position="67"/>
    </location>
</feature>
<feature type="transmembrane region" description="Helical" evidence="5">
    <location>
        <begin position="391"/>
        <end position="413"/>
    </location>
</feature>
<accession>A0A6B9FNN0</accession>
<evidence type="ECO:0000313" key="7">
    <source>
        <dbReference type="EMBL" id="QGY02578.1"/>
    </source>
</evidence>
<dbReference type="PANTHER" id="PTHR11662">
    <property type="entry name" value="SOLUTE CARRIER FAMILY 17"/>
    <property type="match status" value="1"/>
</dbReference>
<dbReference type="Gene3D" id="1.20.1250.20">
    <property type="entry name" value="MFS general substrate transporter like domains"/>
    <property type="match status" value="2"/>
</dbReference>
<dbReference type="AlphaFoldDB" id="A0A6B9FNN0"/>
<keyword evidence="2 5" id="KW-0812">Transmembrane</keyword>
<dbReference type="SUPFAM" id="SSF103473">
    <property type="entry name" value="MFS general substrate transporter"/>
    <property type="match status" value="1"/>
</dbReference>
<dbReference type="GO" id="GO:0022857">
    <property type="term" value="F:transmembrane transporter activity"/>
    <property type="evidence" value="ECO:0007669"/>
    <property type="project" value="InterPro"/>
</dbReference>
<dbReference type="Proteomes" id="UP000012488">
    <property type="component" value="Chromosome"/>
</dbReference>
<dbReference type="PROSITE" id="PS50850">
    <property type="entry name" value="MFS"/>
    <property type="match status" value="1"/>
</dbReference>
<dbReference type="InterPro" id="IPR050382">
    <property type="entry name" value="MFS_Na/Anion_cotransporter"/>
</dbReference>
<feature type="transmembrane region" description="Helical" evidence="5">
    <location>
        <begin position="160"/>
        <end position="183"/>
    </location>
</feature>
<reference evidence="7 8" key="1">
    <citation type="journal article" date="2012" name="Genet. Mol. Biol.">
        <title>Analysis of 16S rRNA and mxaF genes revealing insights into Methylobacterium niche-specific plant association.</title>
        <authorList>
            <person name="Dourado M.N."/>
            <person name="Andreote F.D."/>
            <person name="Dini-Andreote F."/>
            <person name="Conti R."/>
            <person name="Araujo J.M."/>
            <person name="Araujo W.L."/>
        </authorList>
    </citation>
    <scope>NUCLEOTIDE SEQUENCE [LARGE SCALE GENOMIC DNA]</scope>
    <source>
        <strain evidence="7 8">SR1.6/6</strain>
    </source>
</reference>
<dbReference type="InterPro" id="IPR020846">
    <property type="entry name" value="MFS_dom"/>
</dbReference>
<feature type="transmembrane region" description="Helical" evidence="5">
    <location>
        <begin position="223"/>
        <end position="247"/>
    </location>
</feature>
<dbReference type="CDD" id="cd17319">
    <property type="entry name" value="MFS_ExuT_GudP_like"/>
    <property type="match status" value="1"/>
</dbReference>
<evidence type="ECO:0000256" key="5">
    <source>
        <dbReference type="SAM" id="Phobius"/>
    </source>
</evidence>
<evidence type="ECO:0000256" key="1">
    <source>
        <dbReference type="ARBA" id="ARBA00004141"/>
    </source>
</evidence>
<feature type="domain" description="Major facilitator superfamily (MFS) profile" evidence="6">
    <location>
        <begin position="10"/>
        <end position="417"/>
    </location>
</feature>
<feature type="transmembrane region" description="Helical" evidence="5">
    <location>
        <begin position="79"/>
        <end position="107"/>
    </location>
</feature>
<dbReference type="InterPro" id="IPR036259">
    <property type="entry name" value="MFS_trans_sf"/>
</dbReference>
<evidence type="ECO:0000259" key="6">
    <source>
        <dbReference type="PROSITE" id="PS50850"/>
    </source>
</evidence>
<evidence type="ECO:0000313" key="8">
    <source>
        <dbReference type="Proteomes" id="UP000012488"/>
    </source>
</evidence>
<dbReference type="EMBL" id="CP043538">
    <property type="protein sequence ID" value="QGY02578.1"/>
    <property type="molecule type" value="Genomic_DNA"/>
</dbReference>
<dbReference type="Pfam" id="PF07690">
    <property type="entry name" value="MFS_1"/>
    <property type="match status" value="1"/>
</dbReference>
<comment type="subcellular location">
    <subcellularLocation>
        <location evidence="1">Membrane</location>
        <topology evidence="1">Multi-pass membrane protein</topology>
    </subcellularLocation>
</comment>
<feature type="transmembrane region" description="Helical" evidence="5">
    <location>
        <begin position="303"/>
        <end position="322"/>
    </location>
</feature>
<name>A0A6B9FNN0_9HYPH</name>
<dbReference type="RefSeq" id="WP_010682871.1">
    <property type="nucleotide sequence ID" value="NZ_CP043538.1"/>
</dbReference>
<dbReference type="KEGG" id="mmes:MMSR116_12360"/>
<keyword evidence="3 5" id="KW-1133">Transmembrane helix</keyword>